<evidence type="ECO:0000313" key="1">
    <source>
        <dbReference type="EMBL" id="OIR05294.1"/>
    </source>
</evidence>
<dbReference type="EMBL" id="MLJW01000051">
    <property type="protein sequence ID" value="OIR05294.1"/>
    <property type="molecule type" value="Genomic_DNA"/>
</dbReference>
<sequence length="142" mass="15462">MKTAASPKRTIAPLPPLAYLEQQLDSLLILVEQESNLLRQGLAAHAGGIQARKKPLLEVVVPLAENLKTRGPLPEPIRSKIDRIKQLQRAATEAASQHLARIADQLTRIAGSQARLQSIRPVYGRPRGRSCAPQGSSIELRG</sequence>
<protein>
    <recommendedName>
        <fullName evidence="2">FlgN protein</fullName>
    </recommendedName>
</protein>
<name>A0A1J5SZ79_9ZZZZ</name>
<accession>A0A1J5SZ79</accession>
<gene>
    <name evidence="1" type="ORF">GALL_126060</name>
</gene>
<comment type="caution">
    <text evidence="1">The sequence shown here is derived from an EMBL/GenBank/DDBJ whole genome shotgun (WGS) entry which is preliminary data.</text>
</comment>
<reference evidence="1" key="1">
    <citation type="submission" date="2016-10" db="EMBL/GenBank/DDBJ databases">
        <title>Sequence of Gallionella enrichment culture.</title>
        <authorList>
            <person name="Poehlein A."/>
            <person name="Muehling M."/>
            <person name="Daniel R."/>
        </authorList>
    </citation>
    <scope>NUCLEOTIDE SEQUENCE</scope>
</reference>
<proteinExistence type="predicted"/>
<organism evidence="1">
    <name type="scientific">mine drainage metagenome</name>
    <dbReference type="NCBI Taxonomy" id="410659"/>
    <lineage>
        <taxon>unclassified sequences</taxon>
        <taxon>metagenomes</taxon>
        <taxon>ecological metagenomes</taxon>
    </lineage>
</organism>
<dbReference type="AlphaFoldDB" id="A0A1J5SZ79"/>
<evidence type="ECO:0008006" key="2">
    <source>
        <dbReference type="Google" id="ProtNLM"/>
    </source>
</evidence>